<keyword evidence="2" id="KW-1185">Reference proteome</keyword>
<name>A0ACC1RQ07_9APHY</name>
<reference evidence="1" key="1">
    <citation type="submission" date="2022-07" db="EMBL/GenBank/DDBJ databases">
        <title>Genome Sequence of Phlebia brevispora.</title>
        <authorList>
            <person name="Buettner E."/>
        </authorList>
    </citation>
    <scope>NUCLEOTIDE SEQUENCE</scope>
    <source>
        <strain evidence="1">MPL23</strain>
    </source>
</reference>
<evidence type="ECO:0000313" key="1">
    <source>
        <dbReference type="EMBL" id="KAJ3522101.1"/>
    </source>
</evidence>
<evidence type="ECO:0000313" key="2">
    <source>
        <dbReference type="Proteomes" id="UP001148662"/>
    </source>
</evidence>
<protein>
    <submittedName>
        <fullName evidence="1">Uncharacterized protein</fullName>
    </submittedName>
</protein>
<accession>A0ACC1RQ07</accession>
<comment type="caution">
    <text evidence="1">The sequence shown here is derived from an EMBL/GenBank/DDBJ whole genome shotgun (WGS) entry which is preliminary data.</text>
</comment>
<organism evidence="1 2">
    <name type="scientific">Phlebia brevispora</name>
    <dbReference type="NCBI Taxonomy" id="194682"/>
    <lineage>
        <taxon>Eukaryota</taxon>
        <taxon>Fungi</taxon>
        <taxon>Dikarya</taxon>
        <taxon>Basidiomycota</taxon>
        <taxon>Agaricomycotina</taxon>
        <taxon>Agaricomycetes</taxon>
        <taxon>Polyporales</taxon>
        <taxon>Meruliaceae</taxon>
        <taxon>Phlebia</taxon>
    </lineage>
</organism>
<dbReference type="EMBL" id="JANHOG010002565">
    <property type="protein sequence ID" value="KAJ3522101.1"/>
    <property type="molecule type" value="Genomic_DNA"/>
</dbReference>
<sequence>MQQDGGESFTFSEPAARSIKIVLAEWGTKAKDAMCTHLLSIPCAILSSFESVGSMCFPAPCTCRVSAIRRPSRTNSVKDPTPGWHLRSSAACFGPNAPAMATIATTPILEKDRKEGSVDSIMDEKLPMDDKESGEFHPDGLIDLKAVALSDDVGDVFDNVRAIDLGADGKERPIETDSDYALRLISLEDDPSLPIFTFRMWFLALGLSCFGAVLGQIFIFAFIIGKIMEEIIPGPSVTARIKTRDNRFWRFMNPGPFNIKEHVSITIMASTASSSALAISIFAAQDLYYNIRPNPATGIFT</sequence>
<proteinExistence type="predicted"/>
<dbReference type="Proteomes" id="UP001148662">
    <property type="component" value="Unassembled WGS sequence"/>
</dbReference>
<gene>
    <name evidence="1" type="ORF">NM688_g8924</name>
</gene>